<dbReference type="AlphaFoldDB" id="A0A485LIX1"/>
<evidence type="ECO:0000256" key="4">
    <source>
        <dbReference type="ARBA" id="ARBA00022692"/>
    </source>
</evidence>
<sequence>MQSPREAPPLPPLKIRNVTVRGNKRTSPALFEHELQKAYDATTFVEVSESLNIAAQELRSFGIFDSIDILMDKAQGGSRYETDVIITVKESRMMSLYAGVESEGVEGAANSKCTLTNPLGNAEQIELGLSHGQYGSDSQNFSYRRPKFLGFPAWLTANAVNEVQVFERFSSYREKFRGGTVSVSDYNGVHDLAFNLGWRDIVPVRNKKIPNTYAASPGIMAEAVPSTKSSIKYTYNDDQRNNSTLPTTGRLLRASAEVAGLWGDVQFVKAEAEVQHNVPIGPIAYNNPILNLMLSSRFGAVRSYGADRERPARISDRFFLGGPLSLRGFNHKGVGPRANPDDGGVATGDALGGEVFYSVGASLGFPFPLPLLALFGVRGHVFANAGSLSGWDRVLDENNWMKNLIEDSRAAVGVGLVVGTQFGRLEANYSWVLKSLNGVRASISLSLVAISSWATTL</sequence>
<evidence type="ECO:0000259" key="6">
    <source>
        <dbReference type="Pfam" id="PF01103"/>
    </source>
</evidence>
<evidence type="ECO:0000256" key="5">
    <source>
        <dbReference type="ARBA" id="ARBA00023136"/>
    </source>
</evidence>
<keyword evidence="5" id="KW-0472">Membrane</keyword>
<comment type="similarity">
    <text evidence="2">Belongs to the SAM50/omp85 family.</text>
</comment>
<dbReference type="InterPro" id="IPR039910">
    <property type="entry name" value="D15-like"/>
</dbReference>
<dbReference type="Pfam" id="PF01103">
    <property type="entry name" value="Omp85"/>
    <property type="match status" value="1"/>
</dbReference>
<reference evidence="7" key="2">
    <citation type="submission" date="2019-06" db="EMBL/GenBank/DDBJ databases">
        <title>Genomics analysis of Aphanomyces spp. identifies a new class of oomycete effector associated with host adaptation.</title>
        <authorList>
            <person name="Gaulin E."/>
        </authorList>
    </citation>
    <scope>NUCLEOTIDE SEQUENCE</scope>
    <source>
        <strain evidence="7">CBS 578.67</strain>
    </source>
</reference>
<evidence type="ECO:0000256" key="3">
    <source>
        <dbReference type="ARBA" id="ARBA00022452"/>
    </source>
</evidence>
<evidence type="ECO:0000256" key="2">
    <source>
        <dbReference type="ARBA" id="ARBA00010913"/>
    </source>
</evidence>
<keyword evidence="9" id="KW-1185">Reference proteome</keyword>
<keyword evidence="4" id="KW-0812">Transmembrane</keyword>
<evidence type="ECO:0000313" key="9">
    <source>
        <dbReference type="Proteomes" id="UP000332933"/>
    </source>
</evidence>
<gene>
    <name evidence="8" type="primary">Aste57867_21946</name>
    <name evidence="7" type="ORF">As57867_021877</name>
    <name evidence="8" type="ORF">ASTE57867_21946</name>
</gene>
<comment type="subcellular location">
    <subcellularLocation>
        <location evidence="1">Mitochondrion outer membrane</location>
        <topology evidence="1">Multi-pass membrane protein</topology>
    </subcellularLocation>
</comment>
<dbReference type="GO" id="GO:0005741">
    <property type="term" value="C:mitochondrial outer membrane"/>
    <property type="evidence" value="ECO:0007669"/>
    <property type="project" value="UniProtKB-SubCell"/>
</dbReference>
<dbReference type="Gene3D" id="2.40.160.50">
    <property type="entry name" value="membrane protein fhac: a member of the omp85/tpsb transporter family"/>
    <property type="match status" value="1"/>
</dbReference>
<dbReference type="Gene3D" id="3.10.20.310">
    <property type="entry name" value="membrane protein fhac"/>
    <property type="match status" value="1"/>
</dbReference>
<dbReference type="Proteomes" id="UP000332933">
    <property type="component" value="Unassembled WGS sequence"/>
</dbReference>
<proteinExistence type="inferred from homology"/>
<dbReference type="PANTHER" id="PTHR12815">
    <property type="entry name" value="SORTING AND ASSEMBLY MACHINERY SAMM50 PROTEIN FAMILY MEMBER"/>
    <property type="match status" value="1"/>
</dbReference>
<evidence type="ECO:0000313" key="8">
    <source>
        <dbReference type="EMBL" id="VFT98614.1"/>
    </source>
</evidence>
<protein>
    <submittedName>
        <fullName evidence="8">Aste57867_21946 protein</fullName>
    </submittedName>
</protein>
<evidence type="ECO:0000313" key="7">
    <source>
        <dbReference type="EMBL" id="KAF0686241.1"/>
    </source>
</evidence>
<name>A0A485LIX1_9STRA</name>
<dbReference type="OrthoDB" id="1724197at2759"/>
<reference evidence="8 9" key="1">
    <citation type="submission" date="2019-03" db="EMBL/GenBank/DDBJ databases">
        <authorList>
            <person name="Gaulin E."/>
            <person name="Dumas B."/>
        </authorList>
    </citation>
    <scope>NUCLEOTIDE SEQUENCE [LARGE SCALE GENOMIC DNA]</scope>
    <source>
        <strain evidence="8">CBS 568.67</strain>
    </source>
</reference>
<dbReference type="PANTHER" id="PTHR12815:SF18">
    <property type="entry name" value="SORTING AND ASSEMBLY MACHINERY COMPONENT 50 HOMOLOG"/>
    <property type="match status" value="1"/>
</dbReference>
<dbReference type="InterPro" id="IPR000184">
    <property type="entry name" value="Bac_surfAg_D15"/>
</dbReference>
<feature type="domain" description="Bacterial surface antigen (D15)" evidence="6">
    <location>
        <begin position="117"/>
        <end position="440"/>
    </location>
</feature>
<keyword evidence="3" id="KW-1134">Transmembrane beta strand</keyword>
<organism evidence="8 9">
    <name type="scientific">Aphanomyces stellatus</name>
    <dbReference type="NCBI Taxonomy" id="120398"/>
    <lineage>
        <taxon>Eukaryota</taxon>
        <taxon>Sar</taxon>
        <taxon>Stramenopiles</taxon>
        <taxon>Oomycota</taxon>
        <taxon>Saprolegniomycetes</taxon>
        <taxon>Saprolegniales</taxon>
        <taxon>Verrucalvaceae</taxon>
        <taxon>Aphanomyces</taxon>
    </lineage>
</organism>
<evidence type="ECO:0000256" key="1">
    <source>
        <dbReference type="ARBA" id="ARBA00004374"/>
    </source>
</evidence>
<accession>A0A485LIX1</accession>
<dbReference type="EMBL" id="VJMH01007012">
    <property type="protein sequence ID" value="KAF0686241.1"/>
    <property type="molecule type" value="Genomic_DNA"/>
</dbReference>
<dbReference type="EMBL" id="CAADRA010007038">
    <property type="protein sequence ID" value="VFT98614.1"/>
    <property type="molecule type" value="Genomic_DNA"/>
</dbReference>